<dbReference type="PROSITE" id="PS00108">
    <property type="entry name" value="PROTEIN_KINASE_ST"/>
    <property type="match status" value="1"/>
</dbReference>
<feature type="region of interest" description="Disordered" evidence="20">
    <location>
        <begin position="13"/>
        <end position="46"/>
    </location>
</feature>
<keyword evidence="8" id="KW-0808">Transferase</keyword>
<evidence type="ECO:0000256" key="2">
    <source>
        <dbReference type="ARBA" id="ARBA00004556"/>
    </source>
</evidence>
<dbReference type="Proteomes" id="UP001329430">
    <property type="component" value="Chromosome 1"/>
</dbReference>
<evidence type="ECO:0000256" key="12">
    <source>
        <dbReference type="ARBA" id="ARBA00022840"/>
    </source>
</evidence>
<evidence type="ECO:0000256" key="5">
    <source>
        <dbReference type="ARBA" id="ARBA00022490"/>
    </source>
</evidence>
<evidence type="ECO:0000256" key="9">
    <source>
        <dbReference type="ARBA" id="ARBA00022723"/>
    </source>
</evidence>
<comment type="caution">
    <text evidence="22">The sequence shown here is derived from an EMBL/GenBank/DDBJ whole genome shotgun (WGS) entry which is preliminary data.</text>
</comment>
<keyword evidence="9" id="KW-0479">Metal-binding</keyword>
<evidence type="ECO:0000313" key="23">
    <source>
        <dbReference type="Proteomes" id="UP001329430"/>
    </source>
</evidence>
<evidence type="ECO:0000256" key="7">
    <source>
        <dbReference type="ARBA" id="ARBA00022553"/>
    </source>
</evidence>
<feature type="compositionally biased region" description="Low complexity" evidence="20">
    <location>
        <begin position="398"/>
        <end position="416"/>
    </location>
</feature>
<evidence type="ECO:0000256" key="11">
    <source>
        <dbReference type="ARBA" id="ARBA00022777"/>
    </source>
</evidence>
<feature type="compositionally biased region" description="Polar residues" evidence="20">
    <location>
        <begin position="916"/>
        <end position="925"/>
    </location>
</feature>
<dbReference type="InterPro" id="IPR045801">
    <property type="entry name" value="MEKK4_N"/>
</dbReference>
<keyword evidence="13" id="KW-0460">Magnesium</keyword>
<feature type="compositionally biased region" description="Basic and acidic residues" evidence="20">
    <location>
        <begin position="926"/>
        <end position="935"/>
    </location>
</feature>
<name>A0AAN7VT24_9COLE</name>
<dbReference type="Pfam" id="PF00069">
    <property type="entry name" value="Pkinase"/>
    <property type="match status" value="1"/>
</dbReference>
<comment type="cofactor">
    <cofactor evidence="1">
        <name>Mg(2+)</name>
        <dbReference type="ChEBI" id="CHEBI:18420"/>
    </cofactor>
</comment>
<evidence type="ECO:0000256" key="16">
    <source>
        <dbReference type="ARBA" id="ARBA00060115"/>
    </source>
</evidence>
<keyword evidence="11" id="KW-0418">Kinase</keyword>
<comment type="catalytic activity">
    <reaction evidence="14">
        <text>L-threonyl-[protein] + ATP = O-phospho-L-threonyl-[protein] + ADP + H(+)</text>
        <dbReference type="Rhea" id="RHEA:46608"/>
        <dbReference type="Rhea" id="RHEA-COMP:11060"/>
        <dbReference type="Rhea" id="RHEA-COMP:11605"/>
        <dbReference type="ChEBI" id="CHEBI:15378"/>
        <dbReference type="ChEBI" id="CHEBI:30013"/>
        <dbReference type="ChEBI" id="CHEBI:30616"/>
        <dbReference type="ChEBI" id="CHEBI:61977"/>
        <dbReference type="ChEBI" id="CHEBI:456216"/>
        <dbReference type="EC" id="2.7.11.25"/>
    </reaction>
</comment>
<dbReference type="InterPro" id="IPR000719">
    <property type="entry name" value="Prot_kinase_dom"/>
</dbReference>
<evidence type="ECO:0000256" key="4">
    <source>
        <dbReference type="ARBA" id="ARBA00012406"/>
    </source>
</evidence>
<evidence type="ECO:0000256" key="15">
    <source>
        <dbReference type="ARBA" id="ARBA00048329"/>
    </source>
</evidence>
<feature type="binding site" evidence="19">
    <location>
        <position position="1046"/>
    </location>
    <ligand>
        <name>ATP</name>
        <dbReference type="ChEBI" id="CHEBI:30616"/>
    </ligand>
</feature>
<feature type="compositionally biased region" description="Low complexity" evidence="20">
    <location>
        <begin position="901"/>
        <end position="913"/>
    </location>
</feature>
<keyword evidence="10 19" id="KW-0547">Nucleotide-binding</keyword>
<dbReference type="GO" id="GO:0005524">
    <property type="term" value="F:ATP binding"/>
    <property type="evidence" value="ECO:0007669"/>
    <property type="project" value="UniProtKB-UniRule"/>
</dbReference>
<dbReference type="InterPro" id="IPR017441">
    <property type="entry name" value="Protein_kinase_ATP_BS"/>
</dbReference>
<evidence type="ECO:0000259" key="21">
    <source>
        <dbReference type="PROSITE" id="PS50011"/>
    </source>
</evidence>
<protein>
    <recommendedName>
        <fullName evidence="17">Mitogen-activated protein kinase kinase kinase 4</fullName>
        <ecNumber evidence="4">2.7.11.25</ecNumber>
    </recommendedName>
    <alternativeName>
        <fullName evidence="18">MAPK/ERK kinase kinase 4</fullName>
    </alternativeName>
</protein>
<evidence type="ECO:0000256" key="20">
    <source>
        <dbReference type="SAM" id="MobiDB-lite"/>
    </source>
</evidence>
<feature type="domain" description="Protein kinase" evidence="21">
    <location>
        <begin position="1017"/>
        <end position="1278"/>
    </location>
</feature>
<accession>A0AAN7VT24</accession>
<organism evidence="22 23">
    <name type="scientific">Pyrocoelia pectoralis</name>
    <dbReference type="NCBI Taxonomy" id="417401"/>
    <lineage>
        <taxon>Eukaryota</taxon>
        <taxon>Metazoa</taxon>
        <taxon>Ecdysozoa</taxon>
        <taxon>Arthropoda</taxon>
        <taxon>Hexapoda</taxon>
        <taxon>Insecta</taxon>
        <taxon>Pterygota</taxon>
        <taxon>Neoptera</taxon>
        <taxon>Endopterygota</taxon>
        <taxon>Coleoptera</taxon>
        <taxon>Polyphaga</taxon>
        <taxon>Elateriformia</taxon>
        <taxon>Elateroidea</taxon>
        <taxon>Lampyridae</taxon>
        <taxon>Lampyrinae</taxon>
        <taxon>Pyrocoelia</taxon>
    </lineage>
</organism>
<dbReference type="SMART" id="SM00220">
    <property type="entry name" value="S_TKc"/>
    <property type="match status" value="1"/>
</dbReference>
<dbReference type="GO" id="GO:0046872">
    <property type="term" value="F:metal ion binding"/>
    <property type="evidence" value="ECO:0007669"/>
    <property type="project" value="UniProtKB-KW"/>
</dbReference>
<dbReference type="EC" id="2.7.11.25" evidence="4"/>
<comment type="catalytic activity">
    <reaction evidence="15">
        <text>L-seryl-[protein] + ATP = O-phospho-L-seryl-[protein] + ADP + H(+)</text>
        <dbReference type="Rhea" id="RHEA:17989"/>
        <dbReference type="Rhea" id="RHEA-COMP:9863"/>
        <dbReference type="Rhea" id="RHEA-COMP:11604"/>
        <dbReference type="ChEBI" id="CHEBI:15378"/>
        <dbReference type="ChEBI" id="CHEBI:29999"/>
        <dbReference type="ChEBI" id="CHEBI:30616"/>
        <dbReference type="ChEBI" id="CHEBI:83421"/>
        <dbReference type="ChEBI" id="CHEBI:456216"/>
        <dbReference type="EC" id="2.7.11.25"/>
    </reaction>
</comment>
<comment type="function">
    <text evidence="16">Component of a protein kinase signal transduction cascade. Activates the CSBP2, P38 and JNK MAPK pathways, but not the ERK pathway. Specifically phosphorylates and activates MAP2K4 and MAP2K6.</text>
</comment>
<comment type="similarity">
    <text evidence="3">Belongs to the protein kinase superfamily. STE Ser/Thr protein kinase family. MAP kinase kinase kinase subfamily.</text>
</comment>
<evidence type="ECO:0000256" key="17">
    <source>
        <dbReference type="ARBA" id="ARBA00069057"/>
    </source>
</evidence>
<evidence type="ECO:0000313" key="22">
    <source>
        <dbReference type="EMBL" id="KAK5649503.1"/>
    </source>
</evidence>
<dbReference type="InterPro" id="IPR011009">
    <property type="entry name" value="Kinase-like_dom_sf"/>
</dbReference>
<proteinExistence type="inferred from homology"/>
<gene>
    <name evidence="22" type="ORF">RI129_000532</name>
</gene>
<evidence type="ECO:0000256" key="1">
    <source>
        <dbReference type="ARBA" id="ARBA00001946"/>
    </source>
</evidence>
<keyword evidence="6" id="KW-0723">Serine/threonine-protein kinase</keyword>
<keyword evidence="23" id="KW-1185">Reference proteome</keyword>
<feature type="compositionally biased region" description="Acidic residues" evidence="20">
    <location>
        <begin position="26"/>
        <end position="35"/>
    </location>
</feature>
<evidence type="ECO:0000256" key="14">
    <source>
        <dbReference type="ARBA" id="ARBA00047559"/>
    </source>
</evidence>
<dbReference type="Gene3D" id="1.10.510.10">
    <property type="entry name" value="Transferase(Phosphotransferase) domain 1"/>
    <property type="match status" value="1"/>
</dbReference>
<dbReference type="PROSITE" id="PS00107">
    <property type="entry name" value="PROTEIN_KINASE_ATP"/>
    <property type="match status" value="1"/>
</dbReference>
<keyword evidence="5" id="KW-0963">Cytoplasm</keyword>
<dbReference type="GO" id="GO:0048471">
    <property type="term" value="C:perinuclear region of cytoplasm"/>
    <property type="evidence" value="ECO:0007669"/>
    <property type="project" value="UniProtKB-SubCell"/>
</dbReference>
<dbReference type="FunFam" id="1.10.510.10:FF:000122">
    <property type="entry name" value="Mitogen-activated protein kinase kinase kinase 4"/>
    <property type="match status" value="1"/>
</dbReference>
<dbReference type="InterPro" id="IPR008271">
    <property type="entry name" value="Ser/Thr_kinase_AS"/>
</dbReference>
<comment type="subcellular location">
    <subcellularLocation>
        <location evidence="2">Cytoplasm</location>
        <location evidence="2">Perinuclear region</location>
    </subcellularLocation>
</comment>
<dbReference type="GO" id="GO:0004709">
    <property type="term" value="F:MAP kinase kinase kinase activity"/>
    <property type="evidence" value="ECO:0007669"/>
    <property type="project" value="UniProtKB-EC"/>
</dbReference>
<evidence type="ECO:0000256" key="13">
    <source>
        <dbReference type="ARBA" id="ARBA00022842"/>
    </source>
</evidence>
<sequence length="1285" mass="147031">MDVLNESSYEILEDGTSHNMSTNEDSSLEQNDELSEYDKYGTTPPRTRILRRNRARRQRELKDYAGVTNKANGVSSRKVIGRRNTISNTFDELMSKADATDSDQGAKRTHKRSMKLLRGSERDLKLDIASAQLNATNHETRREPKLSHPFMQVESCRRFMSLCSRKVVSNNKCETTICEIKPESINAECPQSRIDFHKTLSILIRMGCGDKAVPDRSTRRHISREEQLWQNEFKDLIWLELQAWHADRTPTEQDTYLCTARETIEELLSDIMTYRFSRNKPHTSTHSNDSGVEDECSGCLSMICLSCMEAQNEGLKDIEKLLNRLEAAESLFPSSSAFGVLYPTYTNLEFVGRVKAMCLWYNLTRHQLLKIVILGRLLTLDSKFQSYPISLCTDTNYSVDSSSPSDSNSSSSSHSDLNVNASDVLTSVNALISDEMKSKISPYRRYIENMLKTKGLMNSITFLERLHQHLLWKAEITLQKPEDNSIFENTLKDSEEEELIRYGCWSPEAKALQLPSYKSLFLFLACVPLEVIREFLCMRLEQKPDNPSPLSVRQLLRELKEGIRVATKYRERVLGYIEAALSDKETNDHVKMRLEKFDSSLLLVFELYLEYVKQWALLQHDTFQKSLLEDEWSFCCDIVQCVPNSSQAAGKKFCNILNLMLESIGERLLGRIEECDGIFKKVTGIVNKKQCLITVYRELQQLFNEERERCIKTVAFTKHLFKTTHVPSECLFELRRSIITFKCTIPSAIEKIQAMFDVTTLQALDETDKLSLTSRCREILQQGFRFGFEFYKVMSELIPSQKRDKLTTSMVKFAHLWMKFVRERCERGRGMRPRWAYQGLEFLLIVCEPQHTIYLSDSEFEELKNAMDGCISHVIGTTAPSTPDSGFHSSSPRLSLDCIRSLPRSRGSSPSPRATYRSQRSNPRKTSTERSPNIDHLDLLVPNNVGYLSPQREEPLQDTYVKIPTLHGDRVRDAIEQLDLTLDEQLRAHDLIGRVIKHTKEPVSKAHIRRRYVTFTWQRGIKIGQGRFGKVYTAVNNNTGEMMAVKEIAIQRNDKHIIRQVAEEIKILEGISHTNLVKYFGLEVHKDEMLIFMEFCAEGTLENLIAGTENGLPELLVRRYTYQLLFGVSELHTHGIVHRDIKTANIFLTDDGNSLKIGDFGCATKIKANTTLPGELQGFVGTQAYMAPEVFMKTSAGGHGRSADIWSVGCVVVEMASGKRPWAEYDSNYQIMFKVGMGEKPQAPEELIEEGHDFLNHCLQHNPRDRSSAAELLDHNFVKIGDDFT</sequence>
<keyword evidence="12 19" id="KW-0067">ATP-binding</keyword>
<feature type="region of interest" description="Disordered" evidence="20">
    <location>
        <begin position="901"/>
        <end position="935"/>
    </location>
</feature>
<dbReference type="CDD" id="cd06626">
    <property type="entry name" value="STKc_MEKK4"/>
    <property type="match status" value="1"/>
</dbReference>
<evidence type="ECO:0000256" key="19">
    <source>
        <dbReference type="PROSITE-ProRule" id="PRU10141"/>
    </source>
</evidence>
<dbReference type="PANTHER" id="PTHR48016">
    <property type="entry name" value="MAP KINASE KINASE KINASE SSK2-RELATED-RELATED"/>
    <property type="match status" value="1"/>
</dbReference>
<dbReference type="InterPro" id="IPR050538">
    <property type="entry name" value="MAP_kinase_kinase_kinase"/>
</dbReference>
<feature type="region of interest" description="Disordered" evidence="20">
    <location>
        <begin position="397"/>
        <end position="417"/>
    </location>
</feature>
<evidence type="ECO:0000256" key="3">
    <source>
        <dbReference type="ARBA" id="ARBA00006529"/>
    </source>
</evidence>
<dbReference type="SUPFAM" id="SSF56112">
    <property type="entry name" value="Protein kinase-like (PK-like)"/>
    <property type="match status" value="1"/>
</dbReference>
<evidence type="ECO:0000256" key="6">
    <source>
        <dbReference type="ARBA" id="ARBA00022527"/>
    </source>
</evidence>
<evidence type="ECO:0000256" key="10">
    <source>
        <dbReference type="ARBA" id="ARBA00022741"/>
    </source>
</evidence>
<evidence type="ECO:0000256" key="8">
    <source>
        <dbReference type="ARBA" id="ARBA00022679"/>
    </source>
</evidence>
<reference evidence="22 23" key="1">
    <citation type="journal article" date="2024" name="Insects">
        <title>An Improved Chromosome-Level Genome Assembly of the Firefly Pyrocoelia pectoralis.</title>
        <authorList>
            <person name="Fu X."/>
            <person name="Meyer-Rochow V.B."/>
            <person name="Ballantyne L."/>
            <person name="Zhu X."/>
        </authorList>
    </citation>
    <scope>NUCLEOTIDE SEQUENCE [LARGE SCALE GENOMIC DNA]</scope>
    <source>
        <strain evidence="22">XCY_ONT2</strain>
    </source>
</reference>
<dbReference type="EMBL" id="JAVRBK010000001">
    <property type="protein sequence ID" value="KAK5649503.1"/>
    <property type="molecule type" value="Genomic_DNA"/>
</dbReference>
<keyword evidence="7" id="KW-0597">Phosphoprotein</keyword>
<dbReference type="Pfam" id="PF19431">
    <property type="entry name" value="MEKK4_N"/>
    <property type="match status" value="2"/>
</dbReference>
<evidence type="ECO:0000256" key="18">
    <source>
        <dbReference type="ARBA" id="ARBA00083883"/>
    </source>
</evidence>
<dbReference type="PROSITE" id="PS50011">
    <property type="entry name" value="PROTEIN_KINASE_DOM"/>
    <property type="match status" value="1"/>
</dbReference>
<dbReference type="PANTHER" id="PTHR48016:SF32">
    <property type="entry name" value="MITOGEN-ACTIVATED PROTEIN KINASE KINASE KINASE 4"/>
    <property type="match status" value="1"/>
</dbReference>